<dbReference type="AlphaFoldDB" id="A0A8C9GJL1"/>
<reference evidence="2" key="1">
    <citation type="submission" date="2025-08" db="UniProtKB">
        <authorList>
            <consortium name="Ensembl"/>
        </authorList>
    </citation>
    <scope>IDENTIFICATION</scope>
</reference>
<dbReference type="InterPro" id="IPR014807">
    <property type="entry name" value="Coa1"/>
</dbReference>
<dbReference type="PANTHER" id="PTHR47148">
    <property type="entry name" value="CYTOCHROME C OXIDASE ASSEMBLY FACTOR 1 HOMOLOG"/>
    <property type="match status" value="1"/>
</dbReference>
<evidence type="ECO:0000313" key="2">
    <source>
        <dbReference type="Ensembl" id="ENSPTEP00000004509.1"/>
    </source>
</evidence>
<evidence type="ECO:0000313" key="3">
    <source>
        <dbReference type="Proteomes" id="UP000694416"/>
    </source>
</evidence>
<name>A0A8C9GJL1_9PRIM</name>
<dbReference type="Ensembl" id="ENSPTET00000007006.1">
    <property type="protein sequence ID" value="ENSPTEP00000004509.1"/>
    <property type="gene ID" value="ENSPTEG00000005270.1"/>
</dbReference>
<keyword evidence="1" id="KW-1133">Transmembrane helix</keyword>
<organism evidence="2 3">
    <name type="scientific">Piliocolobus tephrosceles</name>
    <name type="common">Ugandan red Colobus</name>
    <dbReference type="NCBI Taxonomy" id="591936"/>
    <lineage>
        <taxon>Eukaryota</taxon>
        <taxon>Metazoa</taxon>
        <taxon>Chordata</taxon>
        <taxon>Craniata</taxon>
        <taxon>Vertebrata</taxon>
        <taxon>Euteleostomi</taxon>
        <taxon>Mammalia</taxon>
        <taxon>Eutheria</taxon>
        <taxon>Euarchontoglires</taxon>
        <taxon>Primates</taxon>
        <taxon>Haplorrhini</taxon>
        <taxon>Catarrhini</taxon>
        <taxon>Cercopithecidae</taxon>
        <taxon>Colobinae</taxon>
        <taxon>Piliocolobus</taxon>
    </lineage>
</organism>
<keyword evidence="1" id="KW-0472">Membrane</keyword>
<gene>
    <name evidence="2" type="primary">LOC111552297</name>
</gene>
<dbReference type="PANTHER" id="PTHR47148:SF1">
    <property type="entry name" value="CYTOCHROME C OXIDASE ASSEMBLY FACTOR 1 HOMOLOG"/>
    <property type="match status" value="1"/>
</dbReference>
<accession>A0A8C9GJL1</accession>
<evidence type="ECO:0000256" key="1">
    <source>
        <dbReference type="SAM" id="Phobius"/>
    </source>
</evidence>
<feature type="transmembrane region" description="Helical" evidence="1">
    <location>
        <begin position="32"/>
        <end position="54"/>
    </location>
</feature>
<protein>
    <submittedName>
        <fullName evidence="2">Cytochrome c oxidase assembly factor 1 homolog</fullName>
    </submittedName>
</protein>
<dbReference type="GO" id="GO:0032981">
    <property type="term" value="P:mitochondrial respiratory chain complex I assembly"/>
    <property type="evidence" value="ECO:0007669"/>
    <property type="project" value="TreeGrafter"/>
</dbReference>
<dbReference type="Proteomes" id="UP000694416">
    <property type="component" value="Unplaced"/>
</dbReference>
<dbReference type="Pfam" id="PF08695">
    <property type="entry name" value="Coa1"/>
    <property type="match status" value="1"/>
</dbReference>
<proteinExistence type="predicted"/>
<keyword evidence="3" id="KW-1185">Reference proteome</keyword>
<reference evidence="2" key="2">
    <citation type="submission" date="2025-09" db="UniProtKB">
        <authorList>
            <consortium name="Ensembl"/>
        </authorList>
    </citation>
    <scope>IDENTIFICATION</scope>
</reference>
<sequence>MEEHGQLAFADFQESCAMMWQKYPGSRQSIPLGIKVLFGGVFGAGGFALVYYLIQKLHSRGLYYKLAMEQLQSHPEAQEALGPPLNIHYLKLTDRENFVDIADAKLKIPVSGSKSEGLLYVRSSRGGPFQRYPGKVTAVQGVGGGLPDGSNPDCFHLLVNCCGHRKNCFSSLKLKASWPGQQASTVALS</sequence>
<dbReference type="GO" id="GO:0005743">
    <property type="term" value="C:mitochondrial inner membrane"/>
    <property type="evidence" value="ECO:0007669"/>
    <property type="project" value="TreeGrafter"/>
</dbReference>
<dbReference type="GO" id="GO:0033617">
    <property type="term" value="P:mitochondrial respiratory chain complex IV assembly"/>
    <property type="evidence" value="ECO:0007669"/>
    <property type="project" value="TreeGrafter"/>
</dbReference>
<keyword evidence="1" id="KW-0812">Transmembrane</keyword>